<sequence length="127" mass="13817">MNHFTQQSCIEVFVAIASQQVAQQVAFYSQFLSTAPKPNTATYAEFRLSGLRLAIFAPTEQNAAEFSAPSSGPMSLCLEVEDLTGAIAHLKSIGHAPPGEIMHTSHGQEIYAYDPDGNRLILHQSPR</sequence>
<protein>
    <submittedName>
        <fullName evidence="2">Glyoxalase</fullName>
    </submittedName>
</protein>
<dbReference type="Pfam" id="PF00903">
    <property type="entry name" value="Glyoxalase"/>
    <property type="match status" value="1"/>
</dbReference>
<comment type="caution">
    <text evidence="2">The sequence shown here is derived from an EMBL/GenBank/DDBJ whole genome shotgun (WGS) entry which is preliminary data.</text>
</comment>
<dbReference type="Gene3D" id="3.10.180.10">
    <property type="entry name" value="2,3-Dihydroxybiphenyl 1,2-Dioxygenase, domain 1"/>
    <property type="match status" value="1"/>
</dbReference>
<organism evidence="2 3">
    <name type="scientific">Leptolyngbya foveolarum</name>
    <dbReference type="NCBI Taxonomy" id="47253"/>
    <lineage>
        <taxon>Bacteria</taxon>
        <taxon>Bacillati</taxon>
        <taxon>Cyanobacteriota</taxon>
        <taxon>Cyanophyceae</taxon>
        <taxon>Leptolyngbyales</taxon>
        <taxon>Leptolyngbyaceae</taxon>
        <taxon>Leptolyngbya group</taxon>
        <taxon>Leptolyngbya</taxon>
    </lineage>
</organism>
<dbReference type="EMBL" id="QBMC01000006">
    <property type="protein sequence ID" value="PZO22851.1"/>
    <property type="molecule type" value="Genomic_DNA"/>
</dbReference>
<dbReference type="AlphaFoldDB" id="A0A2W4WFE4"/>
<evidence type="ECO:0000313" key="3">
    <source>
        <dbReference type="Proteomes" id="UP000249354"/>
    </source>
</evidence>
<dbReference type="Proteomes" id="UP000249354">
    <property type="component" value="Unassembled WGS sequence"/>
</dbReference>
<evidence type="ECO:0000313" key="2">
    <source>
        <dbReference type="EMBL" id="PZO22851.1"/>
    </source>
</evidence>
<dbReference type="SUPFAM" id="SSF54593">
    <property type="entry name" value="Glyoxalase/Bleomycin resistance protein/Dihydroxybiphenyl dioxygenase"/>
    <property type="match status" value="1"/>
</dbReference>
<dbReference type="InterPro" id="IPR004360">
    <property type="entry name" value="Glyas_Fos-R_dOase_dom"/>
</dbReference>
<reference evidence="3" key="1">
    <citation type="submission" date="2018-04" db="EMBL/GenBank/DDBJ databases">
        <authorList>
            <person name="Cornet L."/>
        </authorList>
    </citation>
    <scope>NUCLEOTIDE SEQUENCE [LARGE SCALE GENOMIC DNA]</scope>
</reference>
<name>A0A2W4WFE4_9CYAN</name>
<proteinExistence type="predicted"/>
<gene>
    <name evidence="2" type="ORF">DCF25_01745</name>
</gene>
<reference evidence="2 3" key="2">
    <citation type="submission" date="2018-06" db="EMBL/GenBank/DDBJ databases">
        <title>Metagenomic assembly of (sub)arctic Cyanobacteria and their associated microbiome from non-axenic cultures.</title>
        <authorList>
            <person name="Baurain D."/>
        </authorList>
    </citation>
    <scope>NUCLEOTIDE SEQUENCE [LARGE SCALE GENOMIC DNA]</scope>
    <source>
        <strain evidence="2">ULC129bin1</strain>
    </source>
</reference>
<dbReference type="InterPro" id="IPR029068">
    <property type="entry name" value="Glyas_Bleomycin-R_OHBP_Dase"/>
</dbReference>
<evidence type="ECO:0000259" key="1">
    <source>
        <dbReference type="Pfam" id="PF00903"/>
    </source>
</evidence>
<accession>A0A2W4WFE4</accession>
<feature type="domain" description="Glyoxalase/fosfomycin resistance/dioxygenase" evidence="1">
    <location>
        <begin position="14"/>
        <end position="120"/>
    </location>
</feature>